<evidence type="ECO:0000256" key="9">
    <source>
        <dbReference type="ARBA" id="ARBA00031076"/>
    </source>
</evidence>
<evidence type="ECO:0000256" key="4">
    <source>
        <dbReference type="ARBA" id="ARBA00022837"/>
    </source>
</evidence>
<evidence type="ECO:0000313" key="11">
    <source>
        <dbReference type="EMBL" id="TWS98723.1"/>
    </source>
</evidence>
<dbReference type="GO" id="GO:0005975">
    <property type="term" value="P:carbohydrate metabolic process"/>
    <property type="evidence" value="ECO:0007669"/>
    <property type="project" value="InterPro"/>
</dbReference>
<dbReference type="Proteomes" id="UP000317430">
    <property type="component" value="Unassembled WGS sequence"/>
</dbReference>
<dbReference type="InterPro" id="IPR013783">
    <property type="entry name" value="Ig-like_fold"/>
</dbReference>
<organism evidence="11 12">
    <name type="scientific">Streptococcus cuniculipharyngis</name>
    <dbReference type="NCBI Taxonomy" id="1562651"/>
    <lineage>
        <taxon>Bacteria</taxon>
        <taxon>Bacillati</taxon>
        <taxon>Bacillota</taxon>
        <taxon>Bacilli</taxon>
        <taxon>Lactobacillales</taxon>
        <taxon>Streptococcaceae</taxon>
        <taxon>Streptococcus</taxon>
    </lineage>
</organism>
<evidence type="ECO:0000256" key="6">
    <source>
        <dbReference type="ARBA" id="ARBA00023965"/>
    </source>
</evidence>
<accession>A0A5C5SF09</accession>
<evidence type="ECO:0000256" key="1">
    <source>
        <dbReference type="ARBA" id="ARBA00008061"/>
    </source>
</evidence>
<keyword evidence="3 11" id="KW-0378">Hydrolase</keyword>
<dbReference type="CDD" id="cd02860">
    <property type="entry name" value="E_set_Pullulanase"/>
    <property type="match status" value="1"/>
</dbReference>
<dbReference type="Gene3D" id="3.20.20.80">
    <property type="entry name" value="Glycosidases"/>
    <property type="match status" value="1"/>
</dbReference>
<dbReference type="RefSeq" id="WP_146565563.1">
    <property type="nucleotide sequence ID" value="NZ_VOHL01000001.1"/>
</dbReference>
<dbReference type="EC" id="3.2.1.41" evidence="7"/>
<dbReference type="SUPFAM" id="SSF49452">
    <property type="entry name" value="Starch-binding domain-like"/>
    <property type="match status" value="1"/>
</dbReference>
<dbReference type="PANTHER" id="PTHR43002">
    <property type="entry name" value="GLYCOGEN DEBRANCHING ENZYME"/>
    <property type="match status" value="1"/>
</dbReference>
<dbReference type="AlphaFoldDB" id="A0A5C5SF09"/>
<evidence type="ECO:0000256" key="3">
    <source>
        <dbReference type="ARBA" id="ARBA00022801"/>
    </source>
</evidence>
<dbReference type="InterPro" id="IPR017853">
    <property type="entry name" value="GH"/>
</dbReference>
<dbReference type="CDD" id="cd11341">
    <property type="entry name" value="AmyAc_Pullulanase_LD-like"/>
    <property type="match status" value="1"/>
</dbReference>
<comment type="similarity">
    <text evidence="1">Belongs to the glycosyl hydrolase 13 family.</text>
</comment>
<dbReference type="InterPro" id="IPR011840">
    <property type="entry name" value="PulA_typeI"/>
</dbReference>
<keyword evidence="5 11" id="KW-0326">Glycosidase</keyword>
<dbReference type="EMBL" id="VOHL01000001">
    <property type="protein sequence ID" value="TWS98723.1"/>
    <property type="molecule type" value="Genomic_DNA"/>
</dbReference>
<dbReference type="SMART" id="SM00642">
    <property type="entry name" value="Aamy"/>
    <property type="match status" value="1"/>
</dbReference>
<comment type="catalytic activity">
    <reaction evidence="6">
        <text>Hydrolysis of (1-&gt;6)-alpha-D-glucosidic linkages in pullulan, amylopectin and glycogen, and in the alpha- and beta-limit dextrins of amylopectin and glycogen.</text>
        <dbReference type="EC" id="3.2.1.41"/>
    </reaction>
</comment>
<keyword evidence="4" id="KW-0106">Calcium</keyword>
<evidence type="ECO:0000256" key="5">
    <source>
        <dbReference type="ARBA" id="ARBA00023295"/>
    </source>
</evidence>
<dbReference type="Pfam" id="PF02922">
    <property type="entry name" value="CBM_48"/>
    <property type="match status" value="1"/>
</dbReference>
<keyword evidence="12" id="KW-1185">Reference proteome</keyword>
<comment type="caution">
    <text evidence="11">The sequence shown here is derived from an EMBL/GenBank/DDBJ whole genome shotgun (WGS) entry which is preliminary data.</text>
</comment>
<gene>
    <name evidence="11" type="primary">pulA</name>
    <name evidence="11" type="ORF">FRX57_00410</name>
</gene>
<evidence type="ECO:0000256" key="2">
    <source>
        <dbReference type="ARBA" id="ARBA00022729"/>
    </source>
</evidence>
<dbReference type="Pfam" id="PF03714">
    <property type="entry name" value="PUD"/>
    <property type="match status" value="1"/>
</dbReference>
<dbReference type="InterPro" id="IPR014756">
    <property type="entry name" value="Ig_E-set"/>
</dbReference>
<evidence type="ECO:0000256" key="8">
    <source>
        <dbReference type="ARBA" id="ARBA00029618"/>
    </source>
</evidence>
<reference evidence="11 12" key="1">
    <citation type="submission" date="2019-08" db="EMBL/GenBank/DDBJ databases">
        <authorList>
            <person name="Lei W."/>
        </authorList>
    </citation>
    <scope>NUCLEOTIDE SEQUENCE [LARGE SCALE GENOMIC DNA]</scope>
    <source>
        <strain evidence="11 12">CCUG 66496</strain>
    </source>
</reference>
<dbReference type="Gene3D" id="2.60.40.10">
    <property type="entry name" value="Immunoglobulins"/>
    <property type="match status" value="1"/>
</dbReference>
<dbReference type="InterPro" id="IPR004193">
    <property type="entry name" value="Glyco_hydro_13_N"/>
</dbReference>
<dbReference type="GO" id="GO:0051060">
    <property type="term" value="F:pullulanase activity"/>
    <property type="evidence" value="ECO:0007669"/>
    <property type="project" value="UniProtKB-EC"/>
</dbReference>
<dbReference type="InterPro" id="IPR006047">
    <property type="entry name" value="GH13_cat_dom"/>
</dbReference>
<dbReference type="SUPFAM" id="SSF51445">
    <property type="entry name" value="(Trans)glycosidases"/>
    <property type="match status" value="1"/>
</dbReference>
<evidence type="ECO:0000256" key="7">
    <source>
        <dbReference type="ARBA" id="ARBA00024062"/>
    </source>
</evidence>
<dbReference type="GO" id="GO:0030246">
    <property type="term" value="F:carbohydrate binding"/>
    <property type="evidence" value="ECO:0007669"/>
    <property type="project" value="InterPro"/>
</dbReference>
<protein>
    <recommendedName>
        <fullName evidence="7">pullulanase</fullName>
        <ecNumber evidence="7">3.2.1.41</ecNumber>
    </recommendedName>
    <alternativeName>
        <fullName evidence="8">Alpha-dextrin endo-1,6-alpha-glucosidase</fullName>
    </alternativeName>
    <alternativeName>
        <fullName evidence="9">Pullulan 6-glucanohydrolase</fullName>
    </alternativeName>
</protein>
<proteinExistence type="inferred from homology"/>
<dbReference type="Pfam" id="PF00128">
    <property type="entry name" value="Alpha-amylase"/>
    <property type="match status" value="1"/>
</dbReference>
<evidence type="ECO:0000259" key="10">
    <source>
        <dbReference type="SMART" id="SM00642"/>
    </source>
</evidence>
<dbReference type="InterPro" id="IPR005323">
    <property type="entry name" value="CBM41_pullulanase"/>
</dbReference>
<feature type="domain" description="Glycosyl hydrolase family 13 catalytic" evidence="10">
    <location>
        <begin position="273"/>
        <end position="661"/>
    </location>
</feature>
<dbReference type="OrthoDB" id="9761875at2"/>
<dbReference type="Gene3D" id="2.60.40.1110">
    <property type="match status" value="1"/>
</dbReference>
<name>A0A5C5SF09_9STRE</name>
<evidence type="ECO:0000313" key="12">
    <source>
        <dbReference type="Proteomes" id="UP000317430"/>
    </source>
</evidence>
<dbReference type="NCBIfam" id="TIGR02104">
    <property type="entry name" value="pulA_typeI"/>
    <property type="match status" value="1"/>
</dbReference>
<sequence>MKNTLIVHYHARSAQAKKSQIWQWQDGQEGFDCLFNKQDSFGRVATLTYCSQSPLSQVYFLLKHQDFTWQSRDFLVNLEVGEPLTHVWLVEGDDTLYYSRQAAISSPSYRFSQPDAFDMVLKASEFDRQWGYAGWLGVEYTREQTEFRLWAPTASRVDLLLYRDWTDDSQLVEQLPMQRGKTVDFSNHAHNTQGVWFCTVKQDVANHAYVYRLYDADGTYRDSRDPYMIAGNRQGSRSVILRQEDRSPEGFKVVHGLAAPWRLSNPNQAVIMEMHLRDFSKSKTSGVDRDKRGKFLGACQKGTKNQWGDATCFDYLSSLGINYIQLQPIFDHHQTLDEEGNYAYNWGYDPENYNRPTPIFSSDPSHPVAAIVELKTLIQRYHKAGIGVIMDVVYNHTYSSRSSAFQLTVPDYYYRMTADGSFENGSGCGNEIASEKEMVRKYLLDSIRFWIEEYHIDGFRFDLMGLHDVETMRAIRQLVDAIDPNILLYGEGWDLGRTLEDRQKAKKANADLLPGIGFFNDDGRNAIKGAEVYGHFQGGFVSGEATVTALFELVKGGRYFAPYQKPSQVVNYIEAHDNYNLNDLLWELHPTDSSQEHLRRLEVANVLNLLLPGMTFMQLGQEFCRSKCTPTGKDGRLTEQDRQYAMNSYNAPDRVNQIDWRLVTKHQETINLVKEAIRLKLSDDLLTCQEFSQLETILQLESLSEEQLVYRLTGSNRSYQIKLENQQKNPKITVTNIQKSAIINVD</sequence>
<dbReference type="SUPFAM" id="SSF81296">
    <property type="entry name" value="E set domains"/>
    <property type="match status" value="1"/>
</dbReference>
<keyword evidence="2" id="KW-0732">Signal</keyword>
<dbReference type="InterPro" id="IPR013784">
    <property type="entry name" value="Carb-bd-like_fold"/>
</dbReference>